<name>A0A937FAE3_9BACT</name>
<sequence length="1007" mass="112512">MTKINIKIGIAVLLMIFPMILLAQNTEKFTVKGRVEGADGEAVPGAVIASATDSTQTLTDSQGSFSLPASTGSEITIKAFGFKTQTIIASASMQEITMELDLNAKPVQIAYRNVDDDELSGGVSVVDLSSIMQENYMTAPLDGIEAFAGGYTSDNIWGMDDNLILIDGVPRDIGSIMPTEIDQITILKGVAAVALYGSRGAKGVVSITTKHGKVQKQQVRVRANTGIYTPKSYPKYLGSAEYMTLYNEARVNDGLEPLYSEEDIYHHASGENPYRYPDVDYFAPEYVKKSYNRHDATLEISGGNDLARYYTNVGFWTAGSLLNFGEATDNQTQRFNLRANVDINLSDYITCGIGASAIYYNGRSANADYWSSAATMRPNRFAPLIPISMIETTDEITLQQVANSNHVIDGKYLLGGSQLDQTNAFAGTYAAGYNKYNSRQFQFNTYVKTDLRNLLEGLSFDTNFGVDYQTSYNQSYNYNYAVYEPVWNDYAGYDQISRLIKHGDDSKSGVQNISDSWYSQTIAFSGQFNYLKSIEGSHNVSANLIAAGFQQTESEQYHKTSNVNLGLHLGYDFRKKYFIDFNGALIHSAKLPEGKRKAFSPAATLGWLISEEDFMDDVDFIDHLKLSVSGGILHTDLDIDGYYLYSTLYTQADGNWYSWRDGALNRSTDSRRYENPDLTFARREEVNLGLEMSLFKNLIQFNGTFFVSEITGNVIQPAAFNPNYFVNSWPNSSFLPYVNYNDDRRVGFDFNLQVNQNIDQVYLTFGVAGMYYNSKATKRAELYEDDYQNREGKPLDAIFGLESNGFYTDDQDIANSPESIFGQVSPGDIKYVDQNGDGLIDAKDEVYLGKAGWSGSPFNLGLHISARWKNLTLFALGTGRFGAKAMKNNSYFWVDGDDKYSEIVRGRWTEDTKDSATFPRLTTANSENNFRPSDFWLYSTNRFDLAKVQLSYALPTTIFGKSTFRELTIYVSGANLLTIAPEREILEMNIGEAPQNRFYNLGIKASF</sequence>
<proteinExistence type="predicted"/>
<dbReference type="Gene3D" id="2.60.40.1120">
    <property type="entry name" value="Carboxypeptidase-like, regulatory domain"/>
    <property type="match status" value="1"/>
</dbReference>
<dbReference type="SUPFAM" id="SSF56935">
    <property type="entry name" value="Porins"/>
    <property type="match status" value="1"/>
</dbReference>
<feature type="domain" description="TonB-dependent receptor plug" evidence="1">
    <location>
        <begin position="146"/>
        <end position="204"/>
    </location>
</feature>
<organism evidence="2 3">
    <name type="scientific">Fulvivirga sediminis</name>
    <dbReference type="NCBI Taxonomy" id="2803949"/>
    <lineage>
        <taxon>Bacteria</taxon>
        <taxon>Pseudomonadati</taxon>
        <taxon>Bacteroidota</taxon>
        <taxon>Cytophagia</taxon>
        <taxon>Cytophagales</taxon>
        <taxon>Fulvivirgaceae</taxon>
        <taxon>Fulvivirga</taxon>
    </lineage>
</organism>
<dbReference type="NCBIfam" id="TIGR04056">
    <property type="entry name" value="OMP_RagA_SusC"/>
    <property type="match status" value="1"/>
</dbReference>
<evidence type="ECO:0000313" key="2">
    <source>
        <dbReference type="EMBL" id="MBL3657229.1"/>
    </source>
</evidence>
<dbReference type="RefSeq" id="WP_202245015.1">
    <property type="nucleotide sequence ID" value="NZ_JAESIY010000007.1"/>
</dbReference>
<dbReference type="InterPro" id="IPR008969">
    <property type="entry name" value="CarboxyPept-like_regulatory"/>
</dbReference>
<dbReference type="Pfam" id="PF07715">
    <property type="entry name" value="Plug"/>
    <property type="match status" value="1"/>
</dbReference>
<dbReference type="AlphaFoldDB" id="A0A937FAE3"/>
<dbReference type="SUPFAM" id="SSF49464">
    <property type="entry name" value="Carboxypeptidase regulatory domain-like"/>
    <property type="match status" value="1"/>
</dbReference>
<reference evidence="2" key="1">
    <citation type="submission" date="2021-01" db="EMBL/GenBank/DDBJ databases">
        <title>Fulvivirga kasyanovii gen. nov., sp nov., a novel member of the phylum Bacteroidetes isolated from seawater in a mussel farm.</title>
        <authorList>
            <person name="Zhao L.-H."/>
            <person name="Wang Z.-J."/>
        </authorList>
    </citation>
    <scope>NUCLEOTIDE SEQUENCE</scope>
    <source>
        <strain evidence="2">2943</strain>
    </source>
</reference>
<keyword evidence="3" id="KW-1185">Reference proteome</keyword>
<dbReference type="InterPro" id="IPR012910">
    <property type="entry name" value="Plug_dom"/>
</dbReference>
<protein>
    <submittedName>
        <fullName evidence="2">SusC/RagA family TonB-linked outer membrane protein</fullName>
    </submittedName>
</protein>
<dbReference type="EMBL" id="JAESIY010000007">
    <property type="protein sequence ID" value="MBL3657229.1"/>
    <property type="molecule type" value="Genomic_DNA"/>
</dbReference>
<dbReference type="InterPro" id="IPR037066">
    <property type="entry name" value="Plug_dom_sf"/>
</dbReference>
<accession>A0A937FAE3</accession>
<dbReference type="InterPro" id="IPR023996">
    <property type="entry name" value="TonB-dep_OMP_SusC/RagA"/>
</dbReference>
<dbReference type="Gene3D" id="2.170.130.10">
    <property type="entry name" value="TonB-dependent receptor, plug domain"/>
    <property type="match status" value="1"/>
</dbReference>
<evidence type="ECO:0000313" key="3">
    <source>
        <dbReference type="Proteomes" id="UP000659388"/>
    </source>
</evidence>
<gene>
    <name evidence="2" type="ORF">JL102_13865</name>
</gene>
<comment type="caution">
    <text evidence="2">The sequence shown here is derived from an EMBL/GenBank/DDBJ whole genome shotgun (WGS) entry which is preliminary data.</text>
</comment>
<evidence type="ECO:0000259" key="1">
    <source>
        <dbReference type="Pfam" id="PF07715"/>
    </source>
</evidence>
<dbReference type="Proteomes" id="UP000659388">
    <property type="component" value="Unassembled WGS sequence"/>
</dbReference>